<evidence type="ECO:0000313" key="8">
    <source>
        <dbReference type="EMBL" id="EKD24697.1"/>
    </source>
</evidence>
<dbReference type="InterPro" id="IPR019815">
    <property type="entry name" value="Translation_initiation_fac_3_C"/>
</dbReference>
<feature type="domain" description="Translation initiation factor 3 N-terminal" evidence="7">
    <location>
        <begin position="18"/>
        <end position="89"/>
    </location>
</feature>
<dbReference type="GO" id="GO:0032790">
    <property type="term" value="P:ribosome disassembly"/>
    <property type="evidence" value="ECO:0007669"/>
    <property type="project" value="TreeGrafter"/>
</dbReference>
<dbReference type="Gene3D" id="3.10.20.80">
    <property type="entry name" value="Translation initiation factor 3 (IF-3), N-terminal domain"/>
    <property type="match status" value="1"/>
</dbReference>
<dbReference type="GO" id="GO:0003743">
    <property type="term" value="F:translation initiation factor activity"/>
    <property type="evidence" value="ECO:0007669"/>
    <property type="project" value="UniProtKB-UniRule"/>
</dbReference>
<dbReference type="InterPro" id="IPR036787">
    <property type="entry name" value="T_IF-3_N_sf"/>
</dbReference>
<dbReference type="Pfam" id="PF05198">
    <property type="entry name" value="IF3_N"/>
    <property type="match status" value="1"/>
</dbReference>
<organism evidence="8">
    <name type="scientific">uncultured bacterium</name>
    <name type="common">gcode 4</name>
    <dbReference type="NCBI Taxonomy" id="1234023"/>
    <lineage>
        <taxon>Bacteria</taxon>
        <taxon>environmental samples</taxon>
    </lineage>
</organism>
<dbReference type="GO" id="GO:0043022">
    <property type="term" value="F:ribosome binding"/>
    <property type="evidence" value="ECO:0007669"/>
    <property type="project" value="TreeGrafter"/>
</dbReference>
<dbReference type="GO" id="GO:0005737">
    <property type="term" value="C:cytoplasm"/>
    <property type="evidence" value="ECO:0007669"/>
    <property type="project" value="UniProtKB-SubCell"/>
</dbReference>
<evidence type="ECO:0000259" key="7">
    <source>
        <dbReference type="Pfam" id="PF05198"/>
    </source>
</evidence>
<evidence type="ECO:0000256" key="3">
    <source>
        <dbReference type="ARBA" id="ARBA00022917"/>
    </source>
</evidence>
<evidence type="ECO:0000256" key="1">
    <source>
        <dbReference type="ARBA" id="ARBA00005439"/>
    </source>
</evidence>
<dbReference type="InterPro" id="IPR001288">
    <property type="entry name" value="Translation_initiation_fac_3"/>
</dbReference>
<dbReference type="EMBL" id="AMFJ01036175">
    <property type="protein sequence ID" value="EKD24697.1"/>
    <property type="molecule type" value="Genomic_DNA"/>
</dbReference>
<name>K1XHZ2_9BACT</name>
<evidence type="ECO:0000256" key="2">
    <source>
        <dbReference type="ARBA" id="ARBA00022540"/>
    </source>
</evidence>
<feature type="domain" description="Translation initiation factor 3 C-terminal" evidence="6">
    <location>
        <begin position="97"/>
        <end position="179"/>
    </location>
</feature>
<dbReference type="NCBIfam" id="TIGR00168">
    <property type="entry name" value="infC"/>
    <property type="match status" value="1"/>
</dbReference>
<reference evidence="8" key="1">
    <citation type="journal article" date="2012" name="Science">
        <title>Fermentation, hydrogen, and sulfur metabolism in multiple uncultivated bacterial phyla.</title>
        <authorList>
            <person name="Wrighton K.C."/>
            <person name="Thomas B.C."/>
            <person name="Sharon I."/>
            <person name="Miller C.S."/>
            <person name="Castelle C.J."/>
            <person name="VerBerkmoes N.C."/>
            <person name="Wilkins M.J."/>
            <person name="Hettich R.L."/>
            <person name="Lipton M.S."/>
            <person name="Williams K.H."/>
            <person name="Long P.E."/>
            <person name="Banfield J.F."/>
        </authorList>
    </citation>
    <scope>NUCLEOTIDE SEQUENCE [LARGE SCALE GENOMIC DNA]</scope>
</reference>
<dbReference type="PANTHER" id="PTHR10938:SF0">
    <property type="entry name" value="TRANSLATION INITIATION FACTOR IF-3, MITOCHONDRIAL"/>
    <property type="match status" value="1"/>
</dbReference>
<dbReference type="InterPro" id="IPR019813">
    <property type="entry name" value="Translation_initiation_fac3_CS"/>
</dbReference>
<dbReference type="SUPFAM" id="SSF54364">
    <property type="entry name" value="Translation initiation factor IF3, N-terminal domain"/>
    <property type="match status" value="1"/>
</dbReference>
<dbReference type="Pfam" id="PF00707">
    <property type="entry name" value="IF3_C"/>
    <property type="match status" value="1"/>
</dbReference>
<sequence length="182" mass="21416">MAIAPKTFNKDRVFMVYLNEQIKAPNIIILDEAGTNLWTFPRKKALEMAGEQGMDLVQMRYDAETMTSTVKMVDYGKYMYQKWKDDKEKRKTQRPTVLKELKINYAIGENDLQMKIKKAIEFLKERYNVKFFIKLKGREKIYANKAIEKLVRIKGDLSEYGKSQFETPKQEAQGYSIILFSK</sequence>
<evidence type="ECO:0000259" key="6">
    <source>
        <dbReference type="Pfam" id="PF00707"/>
    </source>
</evidence>
<comment type="subcellular location">
    <subcellularLocation>
        <location evidence="5">Cytoplasm</location>
    </subcellularLocation>
</comment>
<comment type="caution">
    <text evidence="8">The sequence shown here is derived from an EMBL/GenBank/DDBJ whole genome shotgun (WGS) entry which is preliminary data.</text>
</comment>
<comment type="function">
    <text evidence="5">IF-3 binds to the 30S ribosomal subunit and shifts the equilibrium between 70S ribosomes and their 50S and 30S subunits in favor of the free subunits, thus enhancing the availability of 30S subunits on which protein synthesis initiation begins.</text>
</comment>
<dbReference type="PROSITE" id="PS00938">
    <property type="entry name" value="IF3"/>
    <property type="match status" value="1"/>
</dbReference>
<dbReference type="PANTHER" id="PTHR10938">
    <property type="entry name" value="TRANSLATION INITIATION FACTOR IF-3"/>
    <property type="match status" value="1"/>
</dbReference>
<dbReference type="InterPro" id="IPR019814">
    <property type="entry name" value="Translation_initiation_fac_3_N"/>
</dbReference>
<proteinExistence type="inferred from homology"/>
<dbReference type="SUPFAM" id="SSF55200">
    <property type="entry name" value="Translation initiation factor IF3, C-terminal domain"/>
    <property type="match status" value="1"/>
</dbReference>
<dbReference type="Gene3D" id="3.30.110.10">
    <property type="entry name" value="Translation initiation factor 3 (IF-3), C-terminal domain"/>
    <property type="match status" value="1"/>
</dbReference>
<evidence type="ECO:0000256" key="4">
    <source>
        <dbReference type="NCBIfam" id="TIGR00168"/>
    </source>
</evidence>
<gene>
    <name evidence="8" type="primary">infC</name>
    <name evidence="8" type="ORF">ACD_80C00168G0008</name>
</gene>
<accession>K1XHZ2</accession>
<comment type="similarity">
    <text evidence="1 5">Belongs to the IF-3 family.</text>
</comment>
<protein>
    <recommendedName>
        <fullName evidence="4 5">Translation initiation factor IF-3</fullName>
    </recommendedName>
</protein>
<evidence type="ECO:0000256" key="5">
    <source>
        <dbReference type="RuleBase" id="RU000646"/>
    </source>
</evidence>
<dbReference type="InterPro" id="IPR036788">
    <property type="entry name" value="T_IF-3_C_sf"/>
</dbReference>
<dbReference type="AlphaFoldDB" id="K1XHZ2"/>
<comment type="subunit">
    <text evidence="5">Monomer.</text>
</comment>
<keyword evidence="3 5" id="KW-0648">Protein biosynthesis</keyword>
<keyword evidence="2 5" id="KW-0396">Initiation factor</keyword>